<proteinExistence type="predicted"/>
<reference evidence="2" key="1">
    <citation type="submission" date="2018-07" db="EMBL/GenBank/DDBJ databases">
        <title>Complete genome sequence of the cyanophage S-PRM1 isolated from Singapore coastal waters.</title>
        <authorList>
            <person name="Chenard C."/>
            <person name="Kolundzija S."/>
            <person name="Lauro F.M."/>
        </authorList>
    </citation>
    <scope>NUCLEOTIDE SEQUENCE [LARGE SCALE GENOMIC DNA]</scope>
</reference>
<dbReference type="Proteomes" id="UP000259950">
    <property type="component" value="Segment"/>
</dbReference>
<keyword evidence="1" id="KW-0812">Transmembrane</keyword>
<dbReference type="EMBL" id="MH629685">
    <property type="protein sequence ID" value="AXN58449.1"/>
    <property type="molecule type" value="Genomic_DNA"/>
</dbReference>
<accession>A0A346FKE4</accession>
<organism evidence="2">
    <name type="scientific">Synechococcus virus S-PRM1</name>
    <dbReference type="NCBI Taxonomy" id="2100130"/>
    <lineage>
        <taxon>Viruses</taxon>
        <taxon>Duplodnaviria</taxon>
        <taxon>Heunggongvirae</taxon>
        <taxon>Uroviricota</taxon>
        <taxon>Caudoviricetes</taxon>
        <taxon>Pantevenvirales</taxon>
        <taxon>Kyanoviridae</taxon>
        <taxon>Makelovirus</taxon>
        <taxon>Makelovirus prm1</taxon>
    </lineage>
</organism>
<dbReference type="GeneID" id="65115475"/>
<keyword evidence="1" id="KW-0472">Membrane</keyword>
<evidence type="ECO:0000313" key="3">
    <source>
        <dbReference type="Proteomes" id="UP000259950"/>
    </source>
</evidence>
<feature type="transmembrane region" description="Helical" evidence="1">
    <location>
        <begin position="21"/>
        <end position="39"/>
    </location>
</feature>
<keyword evidence="3" id="KW-1185">Reference proteome</keyword>
<dbReference type="KEGG" id="vg:65115475"/>
<name>A0A346FKE4_9CAUD</name>
<evidence type="ECO:0000313" key="2">
    <source>
        <dbReference type="EMBL" id="AXN58449.1"/>
    </source>
</evidence>
<sequence>MCLERVFKTLFFMKKILTSPVTHFNILLMGSAIVIGIVHNHAHHTMEVDADSYVQRFCKKNVEKCQGFLSNDY</sequence>
<dbReference type="RefSeq" id="YP_010097808.1">
    <property type="nucleotide sequence ID" value="NC_055761.1"/>
</dbReference>
<keyword evidence="1" id="KW-1133">Transmembrane helix</keyword>
<evidence type="ECO:0000256" key="1">
    <source>
        <dbReference type="SAM" id="Phobius"/>
    </source>
</evidence>
<protein>
    <submittedName>
        <fullName evidence="2">Uncharacterized protein</fullName>
    </submittedName>
</protein>